<reference evidence="8 9" key="1">
    <citation type="submission" date="2022-11" db="EMBL/GenBank/DDBJ databases">
        <title>Minimal conservation of predation-associated metabolite biosynthetic gene clusters underscores biosynthetic potential of Myxococcota including descriptions for ten novel species: Archangium lansinium sp. nov., Myxococcus landrumus sp. nov., Nannocystis bai.</title>
        <authorList>
            <person name="Ahearne A."/>
            <person name="Stevens C."/>
            <person name="Dowd S."/>
        </authorList>
    </citation>
    <scope>NUCLEOTIDE SEQUENCE [LARGE SCALE GENOMIC DNA]</scope>
    <source>
        <strain evidence="8 9">RJM3</strain>
    </source>
</reference>
<keyword evidence="9" id="KW-1185">Reference proteome</keyword>
<name>A0ABT5EGH9_9BACT</name>
<dbReference type="Gene3D" id="1.10.443.10">
    <property type="entry name" value="Intergrase catalytic core"/>
    <property type="match status" value="2"/>
</dbReference>
<dbReference type="PANTHER" id="PTHR30349:SF81">
    <property type="entry name" value="TYROSINE RECOMBINASE XERC"/>
    <property type="match status" value="1"/>
</dbReference>
<dbReference type="InterPro" id="IPR011010">
    <property type="entry name" value="DNA_brk_join_enz"/>
</dbReference>
<dbReference type="RefSeq" id="WP_271916137.1">
    <property type="nucleotide sequence ID" value="NZ_JAQNDO010000001.1"/>
</dbReference>
<dbReference type="Gene3D" id="1.10.150.130">
    <property type="match status" value="1"/>
</dbReference>
<dbReference type="Proteomes" id="UP001221411">
    <property type="component" value="Unassembled WGS sequence"/>
</dbReference>
<dbReference type="PROSITE" id="PS51900">
    <property type="entry name" value="CB"/>
    <property type="match status" value="1"/>
</dbReference>
<evidence type="ECO:0000256" key="2">
    <source>
        <dbReference type="ARBA" id="ARBA00022908"/>
    </source>
</evidence>
<keyword evidence="2" id="KW-0229">DNA integration</keyword>
<evidence type="ECO:0000256" key="1">
    <source>
        <dbReference type="ARBA" id="ARBA00022829"/>
    </source>
</evidence>
<organism evidence="8 9">
    <name type="scientific">Polyangium mundeleinium</name>
    <dbReference type="NCBI Taxonomy" id="2995306"/>
    <lineage>
        <taxon>Bacteria</taxon>
        <taxon>Pseudomonadati</taxon>
        <taxon>Myxococcota</taxon>
        <taxon>Polyangia</taxon>
        <taxon>Polyangiales</taxon>
        <taxon>Polyangiaceae</taxon>
        <taxon>Polyangium</taxon>
    </lineage>
</organism>
<dbReference type="SUPFAM" id="SSF56349">
    <property type="entry name" value="DNA breaking-rejoining enzymes"/>
    <property type="match status" value="1"/>
</dbReference>
<protein>
    <submittedName>
        <fullName evidence="8">Tyrosine-type recombinase/integrase</fullName>
    </submittedName>
</protein>
<dbReference type="InterPro" id="IPR002104">
    <property type="entry name" value="Integrase_catalytic"/>
</dbReference>
<feature type="domain" description="Tyr recombinase" evidence="6">
    <location>
        <begin position="186"/>
        <end position="355"/>
    </location>
</feature>
<evidence type="ECO:0000256" key="3">
    <source>
        <dbReference type="ARBA" id="ARBA00023125"/>
    </source>
</evidence>
<evidence type="ECO:0000313" key="8">
    <source>
        <dbReference type="EMBL" id="MDC0740927.1"/>
    </source>
</evidence>
<keyword evidence="4" id="KW-0233">DNA recombination</keyword>
<dbReference type="Pfam" id="PF02899">
    <property type="entry name" value="Phage_int_SAM_1"/>
    <property type="match status" value="1"/>
</dbReference>
<dbReference type="PANTHER" id="PTHR30349">
    <property type="entry name" value="PHAGE INTEGRASE-RELATED"/>
    <property type="match status" value="1"/>
</dbReference>
<dbReference type="PROSITE" id="PS51898">
    <property type="entry name" value="TYR_RECOMBINASE"/>
    <property type="match status" value="1"/>
</dbReference>
<accession>A0ABT5EGH9</accession>
<evidence type="ECO:0000256" key="4">
    <source>
        <dbReference type="ARBA" id="ARBA00023172"/>
    </source>
</evidence>
<gene>
    <name evidence="8" type="ORF">POL67_06185</name>
</gene>
<evidence type="ECO:0000256" key="5">
    <source>
        <dbReference type="PROSITE-ProRule" id="PRU01248"/>
    </source>
</evidence>
<evidence type="ECO:0000313" key="9">
    <source>
        <dbReference type="Proteomes" id="UP001221411"/>
    </source>
</evidence>
<keyword evidence="3 5" id="KW-0238">DNA-binding</keyword>
<evidence type="ECO:0000259" key="6">
    <source>
        <dbReference type="PROSITE" id="PS51898"/>
    </source>
</evidence>
<comment type="caution">
    <text evidence="8">The sequence shown here is derived from an EMBL/GenBank/DDBJ whole genome shotgun (WGS) entry which is preliminary data.</text>
</comment>
<sequence>MAKRKYILGQPHLLRRRGKKKLWTGWIEGREVALGTADRVEAQRRLDELVAQARRDPAAKRGGAARGPSEAPAPLLSELGMQFIQHCQPPRHTKKTAASYAHRVLKFIEWAEDRKIRRADEVTFKVMSSFVRSRTAAGNGAATINRALTAVRRMYAFAKREGLIEQNPFKQEEFAELKLREPRPKPNATTLSPSQIDAFLDKADEMAKPGYAALFRMTAGSAIRIDEARHFEASDVDAPRGILTITPKKNWTTKGYRYREIPISAKTAAAALALVAVREAIALDDKSVWKEIQRIRKAAGLPQFSMHDLRRAWASAVHANGASLKQVSVWLGHADVQTTERYIRVFEGKSTGHEFLPR</sequence>
<keyword evidence="1" id="KW-0159">Chromosome partition</keyword>
<evidence type="ECO:0000259" key="7">
    <source>
        <dbReference type="PROSITE" id="PS51900"/>
    </source>
</evidence>
<dbReference type="InterPro" id="IPR010998">
    <property type="entry name" value="Integrase_recombinase_N"/>
</dbReference>
<dbReference type="InterPro" id="IPR013762">
    <property type="entry name" value="Integrase-like_cat_sf"/>
</dbReference>
<dbReference type="Pfam" id="PF00589">
    <property type="entry name" value="Phage_integrase"/>
    <property type="match status" value="1"/>
</dbReference>
<dbReference type="InterPro" id="IPR050090">
    <property type="entry name" value="Tyrosine_recombinase_XerCD"/>
</dbReference>
<dbReference type="InterPro" id="IPR004107">
    <property type="entry name" value="Integrase_SAM-like_N"/>
</dbReference>
<dbReference type="EMBL" id="JAQNDO010000001">
    <property type="protein sequence ID" value="MDC0740927.1"/>
    <property type="molecule type" value="Genomic_DNA"/>
</dbReference>
<dbReference type="InterPro" id="IPR044068">
    <property type="entry name" value="CB"/>
</dbReference>
<proteinExistence type="predicted"/>
<feature type="domain" description="Core-binding (CB)" evidence="7">
    <location>
        <begin position="74"/>
        <end position="159"/>
    </location>
</feature>